<dbReference type="STRING" id="278944.A0A4Z1HYH7"/>
<sequence>MGDDKYNRNALVNRKLPRMQLANGLINSAPPSTDSEKSSSGLNPAINRFAVKGNAIFTGGAGTLALQGARALLEHGLSGLALYDINPTDDHPGISALRADFPSAKIILKQVDVTNVEILNQAIDETASTLGSIDILCCYAGVV</sequence>
<dbReference type="OrthoDB" id="47007at2759"/>
<proteinExistence type="predicted"/>
<dbReference type="AlphaFoldDB" id="A0A4Z1HYH7"/>
<comment type="caution">
    <text evidence="1">The sequence shown here is derived from an EMBL/GenBank/DDBJ whole genome shotgun (WGS) entry which is preliminary data.</text>
</comment>
<accession>A0A4Z1HYH7</accession>
<reference evidence="1 2" key="1">
    <citation type="submission" date="2017-12" db="EMBL/GenBank/DDBJ databases">
        <title>Comparative genomics of Botrytis spp.</title>
        <authorList>
            <person name="Valero-Jimenez C.A."/>
            <person name="Tapia P."/>
            <person name="Veloso J."/>
            <person name="Silva-Moreno E."/>
            <person name="Staats M."/>
            <person name="Valdes J.H."/>
            <person name="Van Kan J.A.L."/>
        </authorList>
    </citation>
    <scope>NUCLEOTIDE SEQUENCE [LARGE SCALE GENOMIC DNA]</scope>
    <source>
        <strain evidence="1 2">MUCL2120</strain>
    </source>
</reference>
<evidence type="ECO:0000313" key="1">
    <source>
        <dbReference type="EMBL" id="TGO52292.1"/>
    </source>
</evidence>
<evidence type="ECO:0008006" key="3">
    <source>
        <dbReference type="Google" id="ProtNLM"/>
    </source>
</evidence>
<gene>
    <name evidence="1" type="ORF">BOTNAR_0329g00050</name>
</gene>
<dbReference type="InterPro" id="IPR036291">
    <property type="entry name" value="NAD(P)-bd_dom_sf"/>
</dbReference>
<keyword evidence="2" id="KW-1185">Reference proteome</keyword>
<dbReference type="InterPro" id="IPR002347">
    <property type="entry name" value="SDR_fam"/>
</dbReference>
<dbReference type="SUPFAM" id="SSF51735">
    <property type="entry name" value="NAD(P)-binding Rossmann-fold domains"/>
    <property type="match status" value="1"/>
</dbReference>
<organism evidence="1 2">
    <name type="scientific">Botryotinia narcissicola</name>
    <dbReference type="NCBI Taxonomy" id="278944"/>
    <lineage>
        <taxon>Eukaryota</taxon>
        <taxon>Fungi</taxon>
        <taxon>Dikarya</taxon>
        <taxon>Ascomycota</taxon>
        <taxon>Pezizomycotina</taxon>
        <taxon>Leotiomycetes</taxon>
        <taxon>Helotiales</taxon>
        <taxon>Sclerotiniaceae</taxon>
        <taxon>Botryotinia</taxon>
    </lineage>
</organism>
<dbReference type="Pfam" id="PF00106">
    <property type="entry name" value="adh_short"/>
    <property type="match status" value="1"/>
</dbReference>
<name>A0A4Z1HYH7_9HELO</name>
<evidence type="ECO:0000313" key="2">
    <source>
        <dbReference type="Proteomes" id="UP000297452"/>
    </source>
</evidence>
<protein>
    <recommendedName>
        <fullName evidence="3">Ketoreductase (KR) domain-containing protein</fullName>
    </recommendedName>
</protein>
<dbReference type="Proteomes" id="UP000297452">
    <property type="component" value="Unassembled WGS sequence"/>
</dbReference>
<dbReference type="EMBL" id="PQXJ01000329">
    <property type="protein sequence ID" value="TGO52292.1"/>
    <property type="molecule type" value="Genomic_DNA"/>
</dbReference>
<dbReference type="Gene3D" id="3.40.50.720">
    <property type="entry name" value="NAD(P)-binding Rossmann-like Domain"/>
    <property type="match status" value="1"/>
</dbReference>